<dbReference type="Proteomes" id="UP000214588">
    <property type="component" value="Unassembled WGS sequence"/>
</dbReference>
<dbReference type="RefSeq" id="WP_089023296.1">
    <property type="nucleotide sequence ID" value="NZ_NIQC01000009.1"/>
</dbReference>
<feature type="transmembrane region" description="Helical" evidence="2">
    <location>
        <begin position="6"/>
        <end position="26"/>
    </location>
</feature>
<name>A0A226BYC7_9FIRM</name>
<keyword evidence="2" id="KW-1133">Transmembrane helix</keyword>
<comment type="caution">
    <text evidence="3">The sequence shown here is derived from an EMBL/GenBank/DDBJ whole genome shotgun (WGS) entry which is preliminary data.</text>
</comment>
<dbReference type="GO" id="GO:0016020">
    <property type="term" value="C:membrane"/>
    <property type="evidence" value="ECO:0007669"/>
    <property type="project" value="InterPro"/>
</dbReference>
<dbReference type="InterPro" id="IPR021522">
    <property type="entry name" value="MctB"/>
</dbReference>
<organism evidence="3 4">
    <name type="scientific">Natranaerobius trueperi</name>
    <dbReference type="NCBI Taxonomy" id="759412"/>
    <lineage>
        <taxon>Bacteria</taxon>
        <taxon>Bacillati</taxon>
        <taxon>Bacillota</taxon>
        <taxon>Clostridia</taxon>
        <taxon>Natranaerobiales</taxon>
        <taxon>Natranaerobiaceae</taxon>
        <taxon>Natranaerobius</taxon>
    </lineage>
</organism>
<proteinExistence type="predicted"/>
<evidence type="ECO:0000313" key="4">
    <source>
        <dbReference type="Proteomes" id="UP000214588"/>
    </source>
</evidence>
<evidence type="ECO:0000313" key="3">
    <source>
        <dbReference type="EMBL" id="OWZ84006.1"/>
    </source>
</evidence>
<dbReference type="AlphaFoldDB" id="A0A226BYC7"/>
<keyword evidence="4" id="KW-1185">Reference proteome</keyword>
<dbReference type="EMBL" id="NIQC01000009">
    <property type="protein sequence ID" value="OWZ84006.1"/>
    <property type="molecule type" value="Genomic_DNA"/>
</dbReference>
<accession>A0A226BYC7</accession>
<dbReference type="GO" id="GO:0055070">
    <property type="term" value="P:copper ion homeostasis"/>
    <property type="evidence" value="ECO:0007669"/>
    <property type="project" value="InterPro"/>
</dbReference>
<keyword evidence="2" id="KW-0472">Membrane</keyword>
<sequence length="151" mass="17423">MFKINHYVITIVALFCSLGIGILMGMTMGEDVLVKQQEEIIDRLEQHFEMVTEEKQDLLEENKSLKNEIDEIKHTQEVMVSTYNDLIAEQEVYILMRDESSLLESKLRSIGIDDLEMLPLNDNFKLDDDVLTVNSTEIVVIIGSNEDEKNR</sequence>
<evidence type="ECO:0000256" key="2">
    <source>
        <dbReference type="SAM" id="Phobius"/>
    </source>
</evidence>
<keyword evidence="1" id="KW-0175">Coiled coil</keyword>
<keyword evidence="2" id="KW-0812">Transmembrane</keyword>
<evidence type="ECO:0000256" key="1">
    <source>
        <dbReference type="SAM" id="Coils"/>
    </source>
</evidence>
<feature type="coiled-coil region" evidence="1">
    <location>
        <begin position="34"/>
        <end position="75"/>
    </location>
</feature>
<evidence type="ECO:0008006" key="5">
    <source>
        <dbReference type="Google" id="ProtNLM"/>
    </source>
</evidence>
<dbReference type="Pfam" id="PF11382">
    <property type="entry name" value="MctB"/>
    <property type="match status" value="1"/>
</dbReference>
<protein>
    <recommendedName>
        <fullName evidence="5">Copper transporter</fullName>
    </recommendedName>
</protein>
<gene>
    <name evidence="3" type="ORF">CDO51_05450</name>
</gene>
<dbReference type="OrthoDB" id="2382049at2"/>
<reference evidence="3 4" key="1">
    <citation type="submission" date="2017-06" db="EMBL/GenBank/DDBJ databases">
        <title>Draft Genome Sequence of Natranaerobius trueperi halophilic, alkalithermophilic bacteria from soda lakes.</title>
        <authorList>
            <person name="Zhao B."/>
        </authorList>
    </citation>
    <scope>NUCLEOTIDE SEQUENCE [LARGE SCALE GENOMIC DNA]</scope>
    <source>
        <strain evidence="3 4">DSM 18760</strain>
    </source>
</reference>